<dbReference type="InterPro" id="IPR023415">
    <property type="entry name" value="LDLR_class-A_CS"/>
</dbReference>
<proteinExistence type="predicted"/>
<keyword evidence="13" id="KW-1185">Reference proteome</keyword>
<dbReference type="PANTHER" id="PTHR46750:SF1">
    <property type="entry name" value="KUNITZ-TYPE PROTEASE INHIBITOR 1"/>
    <property type="match status" value="1"/>
</dbReference>
<dbReference type="GO" id="GO:0004867">
    <property type="term" value="F:serine-type endopeptidase inhibitor activity"/>
    <property type="evidence" value="ECO:0007669"/>
    <property type="project" value="InterPro"/>
</dbReference>
<evidence type="ECO:0000313" key="12">
    <source>
        <dbReference type="Ensembl" id="ENSHCOP00000006465.1"/>
    </source>
</evidence>
<dbReference type="Gene3D" id="2.60.40.10">
    <property type="entry name" value="Immunoglobulins"/>
    <property type="match status" value="1"/>
</dbReference>
<dbReference type="SUPFAM" id="SSF57424">
    <property type="entry name" value="LDL receptor-like module"/>
    <property type="match status" value="1"/>
</dbReference>
<organism evidence="12 13">
    <name type="scientific">Hippocampus comes</name>
    <name type="common">Tiger tail seahorse</name>
    <dbReference type="NCBI Taxonomy" id="109280"/>
    <lineage>
        <taxon>Eukaryota</taxon>
        <taxon>Metazoa</taxon>
        <taxon>Chordata</taxon>
        <taxon>Craniata</taxon>
        <taxon>Vertebrata</taxon>
        <taxon>Euteleostomi</taxon>
        <taxon>Actinopterygii</taxon>
        <taxon>Neopterygii</taxon>
        <taxon>Teleostei</taxon>
        <taxon>Neoteleostei</taxon>
        <taxon>Acanthomorphata</taxon>
        <taxon>Syngnathiaria</taxon>
        <taxon>Syngnathiformes</taxon>
        <taxon>Syngnathoidei</taxon>
        <taxon>Syngnathidae</taxon>
        <taxon>Hippocampus</taxon>
    </lineage>
</organism>
<dbReference type="PANTHER" id="PTHR46750">
    <property type="entry name" value="KUNITZ-TYPE PROTEASE INHIBITOR 1"/>
    <property type="match status" value="1"/>
</dbReference>
<dbReference type="GO" id="GO:0030198">
    <property type="term" value="P:extracellular matrix organization"/>
    <property type="evidence" value="ECO:0007669"/>
    <property type="project" value="TreeGrafter"/>
</dbReference>
<dbReference type="PRINTS" id="PR00759">
    <property type="entry name" value="BASICPTASE"/>
</dbReference>
<accession>A0A3Q2XP07</accession>
<feature type="domain" description="BPTI/Kunitz inhibitor" evidence="10">
    <location>
        <begin position="364"/>
        <end position="414"/>
    </location>
</feature>
<dbReference type="Gene3D" id="4.10.410.10">
    <property type="entry name" value="Pancreatic trypsin inhibitor Kunitz domain"/>
    <property type="match status" value="2"/>
</dbReference>
<dbReference type="Gene3D" id="4.10.400.10">
    <property type="entry name" value="Low-density Lipoprotein Receptor"/>
    <property type="match status" value="1"/>
</dbReference>
<dbReference type="RefSeq" id="XP_019740569.1">
    <property type="nucleotide sequence ID" value="XM_019885010.1"/>
</dbReference>
<dbReference type="InterPro" id="IPR013980">
    <property type="entry name" value="MANSC_dom"/>
</dbReference>
<dbReference type="KEGG" id="hcq:109524883"/>
<dbReference type="GO" id="GO:0060429">
    <property type="term" value="P:epithelium development"/>
    <property type="evidence" value="ECO:0007669"/>
    <property type="project" value="TreeGrafter"/>
</dbReference>
<dbReference type="Pfam" id="PF00014">
    <property type="entry name" value="Kunitz_BPTI"/>
    <property type="match status" value="2"/>
</dbReference>
<dbReference type="Pfam" id="PF07502">
    <property type="entry name" value="MANEC"/>
    <property type="match status" value="1"/>
</dbReference>
<dbReference type="PROSITE" id="PS00280">
    <property type="entry name" value="BPTI_KUNITZ_1"/>
    <property type="match status" value="2"/>
</dbReference>
<dbReference type="PROSITE" id="PS50279">
    <property type="entry name" value="BPTI_KUNITZ_2"/>
    <property type="match status" value="2"/>
</dbReference>
<keyword evidence="3 8" id="KW-1133">Transmembrane helix</keyword>
<evidence type="ECO:0000313" key="13">
    <source>
        <dbReference type="Proteomes" id="UP000264820"/>
    </source>
</evidence>
<reference evidence="12" key="1">
    <citation type="submission" date="2025-08" db="UniProtKB">
        <authorList>
            <consortium name="Ensembl"/>
        </authorList>
    </citation>
    <scope>IDENTIFICATION</scope>
</reference>
<feature type="signal peptide" evidence="9">
    <location>
        <begin position="1"/>
        <end position="26"/>
    </location>
</feature>
<feature type="transmembrane region" description="Helical" evidence="8">
    <location>
        <begin position="444"/>
        <end position="466"/>
    </location>
</feature>
<evidence type="ECO:0000256" key="6">
    <source>
        <dbReference type="ARBA" id="ARBA00023180"/>
    </source>
</evidence>
<dbReference type="InterPro" id="IPR020901">
    <property type="entry name" value="Prtase_inh_Kunz-CS"/>
</dbReference>
<evidence type="ECO:0000259" key="10">
    <source>
        <dbReference type="PROSITE" id="PS50279"/>
    </source>
</evidence>
<keyword evidence="6" id="KW-0325">Glycoprotein</keyword>
<dbReference type="InterPro" id="IPR002172">
    <property type="entry name" value="LDrepeatLR_classA_rpt"/>
</dbReference>
<feature type="domain" description="BPTI/Kunitz inhibitor" evidence="10">
    <location>
        <begin position="233"/>
        <end position="283"/>
    </location>
</feature>
<dbReference type="InterPro" id="IPR036880">
    <property type="entry name" value="Kunitz_BPTI_sf"/>
</dbReference>
<keyword evidence="5 7" id="KW-1015">Disulfide bond</keyword>
<dbReference type="CDD" id="cd22623">
    <property type="entry name" value="Kunitz_HAI1_1-like"/>
    <property type="match status" value="1"/>
</dbReference>
<dbReference type="SMART" id="SM00131">
    <property type="entry name" value="KU"/>
    <property type="match status" value="2"/>
</dbReference>
<dbReference type="PROSITE" id="PS50986">
    <property type="entry name" value="MANSC"/>
    <property type="match status" value="1"/>
</dbReference>
<evidence type="ECO:0000256" key="4">
    <source>
        <dbReference type="ARBA" id="ARBA00023136"/>
    </source>
</evidence>
<dbReference type="CDD" id="cd22624">
    <property type="entry name" value="Kunitz_HAI1_2-like"/>
    <property type="match status" value="1"/>
</dbReference>
<evidence type="ECO:0000256" key="2">
    <source>
        <dbReference type="ARBA" id="ARBA00022729"/>
    </source>
</evidence>
<dbReference type="SUPFAM" id="SSF49299">
    <property type="entry name" value="PKD domain"/>
    <property type="match status" value="1"/>
</dbReference>
<dbReference type="FunFam" id="4.10.410.10:FF:000017">
    <property type="entry name" value="papilin isoform X2"/>
    <property type="match status" value="1"/>
</dbReference>
<evidence type="ECO:0000256" key="5">
    <source>
        <dbReference type="ARBA" id="ARBA00023157"/>
    </source>
</evidence>
<dbReference type="InterPro" id="IPR013783">
    <property type="entry name" value="Ig-like_fold"/>
</dbReference>
<keyword evidence="8" id="KW-0812">Transmembrane</keyword>
<comment type="subcellular location">
    <subcellularLocation>
        <location evidence="1">Membrane</location>
    </subcellularLocation>
</comment>
<dbReference type="InterPro" id="IPR011106">
    <property type="entry name" value="MANSC_N"/>
</dbReference>
<dbReference type="Ensembl" id="ENSHCOT00000003635.1">
    <property type="protein sequence ID" value="ENSHCOP00000006465.1"/>
    <property type="gene ID" value="ENSHCOG00000008268.1"/>
</dbReference>
<evidence type="ECO:0000256" key="3">
    <source>
        <dbReference type="ARBA" id="ARBA00022989"/>
    </source>
</evidence>
<dbReference type="GeneID" id="109524883"/>
<dbReference type="SUPFAM" id="SSF57362">
    <property type="entry name" value="BPTI-like"/>
    <property type="match status" value="2"/>
</dbReference>
<dbReference type="InterPro" id="IPR035986">
    <property type="entry name" value="PKD_dom_sf"/>
</dbReference>
<dbReference type="CDD" id="cd00146">
    <property type="entry name" value="PKD"/>
    <property type="match status" value="1"/>
</dbReference>
<dbReference type="InterPro" id="IPR002223">
    <property type="entry name" value="Kunitz_BPTI"/>
</dbReference>
<protein>
    <submittedName>
        <fullName evidence="12">Serine peptidase inhibitor, Kunitz type 1 b</fullName>
    </submittedName>
</protein>
<evidence type="ECO:0000256" key="9">
    <source>
        <dbReference type="SAM" id="SignalP"/>
    </source>
</evidence>
<keyword evidence="2 9" id="KW-0732">Signal</keyword>
<dbReference type="PROSITE" id="PS50068">
    <property type="entry name" value="LDLRA_2"/>
    <property type="match status" value="1"/>
</dbReference>
<feature type="disulfide bond" evidence="7">
    <location>
        <begin position="315"/>
        <end position="333"/>
    </location>
</feature>
<dbReference type="GO" id="GO:0008544">
    <property type="term" value="P:epidermis development"/>
    <property type="evidence" value="ECO:0007669"/>
    <property type="project" value="TreeGrafter"/>
</dbReference>
<dbReference type="PROSITE" id="PS01209">
    <property type="entry name" value="LDLRA_1"/>
    <property type="match status" value="1"/>
</dbReference>
<dbReference type="GeneTree" id="ENSGT00940000164935"/>
<feature type="disulfide bond" evidence="7">
    <location>
        <begin position="308"/>
        <end position="320"/>
    </location>
</feature>
<dbReference type="InterPro" id="IPR036055">
    <property type="entry name" value="LDL_receptor-like_sf"/>
</dbReference>
<evidence type="ECO:0000259" key="11">
    <source>
        <dbReference type="PROSITE" id="PS50986"/>
    </source>
</evidence>
<feature type="disulfide bond" evidence="7">
    <location>
        <begin position="327"/>
        <end position="342"/>
    </location>
</feature>
<evidence type="ECO:0000256" key="8">
    <source>
        <dbReference type="SAM" id="Phobius"/>
    </source>
</evidence>
<name>A0A3Q2XP07_HIPCM</name>
<dbReference type="SMART" id="SM00765">
    <property type="entry name" value="MANEC"/>
    <property type="match status" value="1"/>
</dbReference>
<dbReference type="STRING" id="109280.ENSHCOP00000006465"/>
<feature type="chain" id="PRO_5018590357" evidence="9">
    <location>
        <begin position="27"/>
        <end position="514"/>
    </location>
</feature>
<dbReference type="GO" id="GO:0005886">
    <property type="term" value="C:plasma membrane"/>
    <property type="evidence" value="ECO:0007669"/>
    <property type="project" value="TreeGrafter"/>
</dbReference>
<evidence type="ECO:0000256" key="7">
    <source>
        <dbReference type="PROSITE-ProRule" id="PRU00124"/>
    </source>
</evidence>
<reference evidence="12" key="2">
    <citation type="submission" date="2025-09" db="UniProtKB">
        <authorList>
            <consortium name="Ensembl"/>
        </authorList>
    </citation>
    <scope>IDENTIFICATION</scope>
</reference>
<feature type="domain" description="MANSC" evidence="11">
    <location>
        <begin position="38"/>
        <end position="113"/>
    </location>
</feature>
<dbReference type="AlphaFoldDB" id="A0A3Q2XP07"/>
<dbReference type="CDD" id="cd00112">
    <property type="entry name" value="LDLa"/>
    <property type="match status" value="1"/>
</dbReference>
<sequence>MWARPPFRCFLLLFVLAARPLGGARAEDSACAGSFRPGQENFVVDLEDAVKEGAVLVAVVRAASMAECRAACCELRRCNVAQADANLTCALFDCAPRNKFACRFVRRPGYRSVIRDSEYRKYLQGPQDADEPAPPIAIAGQDVVVQPGATVTLDGIQSLALGDAHVVRYDWTLQSGEAVVVLEETELAEQVRVSNLAAGRYRFRLTVTDSNERSHAASVQVLVLSAEMSARYCLAEAKVGPCRAAFPRWRYDAVEQRCQAFVFGGCKGNLNNFLSRDDCVKACGGVAVTSSELQRIALPAGEVCGSACVPGQLSCGDLCCLDATLECDGVTQCGDAADEKHCGQLNETFTRLLEIDVNQRKARCTEPPQTGPCRASLTRWYYNPLNTRCQRFTYGGCHGNDNNFAQETQCDASCHGVTERDVFARGTFERFEDKEEEGSNSGSVALAVILSVAVLTLLAVLAYCFLKKRKERSGGRADAGAAHRPASEQDTLVYNSTTEPLEHPRLQLAHMDAS</sequence>
<dbReference type="Pfam" id="PF22352">
    <property type="entry name" value="K319L-like_PKD"/>
    <property type="match status" value="1"/>
</dbReference>
<keyword evidence="4 8" id="KW-0472">Membrane</keyword>
<dbReference type="SMART" id="SM00192">
    <property type="entry name" value="LDLa"/>
    <property type="match status" value="1"/>
</dbReference>
<dbReference type="OrthoDB" id="2019384at2759"/>
<dbReference type="FunFam" id="4.10.410.10:FF:000006">
    <property type="entry name" value="Serine peptidase inhibitor, Kunitz type 1"/>
    <property type="match status" value="1"/>
</dbReference>
<dbReference type="Proteomes" id="UP000264820">
    <property type="component" value="Unplaced"/>
</dbReference>
<evidence type="ECO:0000256" key="1">
    <source>
        <dbReference type="ARBA" id="ARBA00004370"/>
    </source>
</evidence>
<dbReference type="OMA" id="HRNRFVC"/>